<dbReference type="SUPFAM" id="SSF46689">
    <property type="entry name" value="Homeodomain-like"/>
    <property type="match status" value="1"/>
</dbReference>
<dbReference type="PANTHER" id="PTHR30055:SF234">
    <property type="entry name" value="HTH-TYPE TRANSCRIPTIONAL REGULATOR BETI"/>
    <property type="match status" value="1"/>
</dbReference>
<dbReference type="GO" id="GO:0000976">
    <property type="term" value="F:transcription cis-regulatory region binding"/>
    <property type="evidence" value="ECO:0007669"/>
    <property type="project" value="TreeGrafter"/>
</dbReference>
<dbReference type="PROSITE" id="PS50977">
    <property type="entry name" value="HTH_TETR_2"/>
    <property type="match status" value="1"/>
</dbReference>
<keyword evidence="7" id="KW-1185">Reference proteome</keyword>
<evidence type="ECO:0000256" key="1">
    <source>
        <dbReference type="ARBA" id="ARBA00023015"/>
    </source>
</evidence>
<dbReference type="RefSeq" id="WP_065157544.1">
    <property type="nucleotide sequence ID" value="NZ_LZLQ01000024.1"/>
</dbReference>
<dbReference type="EMBL" id="LZLQ01000024">
    <property type="protein sequence ID" value="OBK18840.1"/>
    <property type="molecule type" value="Genomic_DNA"/>
</dbReference>
<evidence type="ECO:0000256" key="3">
    <source>
        <dbReference type="ARBA" id="ARBA00023163"/>
    </source>
</evidence>
<evidence type="ECO:0000313" key="7">
    <source>
        <dbReference type="Proteomes" id="UP000093629"/>
    </source>
</evidence>
<evidence type="ECO:0000256" key="2">
    <source>
        <dbReference type="ARBA" id="ARBA00023125"/>
    </source>
</evidence>
<dbReference type="Pfam" id="PF00440">
    <property type="entry name" value="TetR_N"/>
    <property type="match status" value="1"/>
</dbReference>
<dbReference type="GO" id="GO:0003700">
    <property type="term" value="F:DNA-binding transcription factor activity"/>
    <property type="evidence" value="ECO:0007669"/>
    <property type="project" value="TreeGrafter"/>
</dbReference>
<feature type="domain" description="HTH tetR-type" evidence="5">
    <location>
        <begin position="1"/>
        <end position="54"/>
    </location>
</feature>
<evidence type="ECO:0000313" key="6">
    <source>
        <dbReference type="EMBL" id="OBK18840.1"/>
    </source>
</evidence>
<dbReference type="PANTHER" id="PTHR30055">
    <property type="entry name" value="HTH-TYPE TRANSCRIPTIONAL REGULATOR RUTR"/>
    <property type="match status" value="1"/>
</dbReference>
<dbReference type="AlphaFoldDB" id="A0A1A3NBX5"/>
<keyword evidence="1" id="KW-0805">Transcription regulation</keyword>
<reference evidence="6 7" key="1">
    <citation type="submission" date="2016-06" db="EMBL/GenBank/DDBJ databases">
        <authorList>
            <person name="Kjaerup R.B."/>
            <person name="Dalgaard T.S."/>
            <person name="Juul-Madsen H.R."/>
        </authorList>
    </citation>
    <scope>NUCLEOTIDE SEQUENCE [LARGE SCALE GENOMIC DNA]</scope>
    <source>
        <strain evidence="6 7">1245139.5</strain>
    </source>
</reference>
<proteinExistence type="predicted"/>
<keyword evidence="2 4" id="KW-0238">DNA-binding</keyword>
<keyword evidence="3" id="KW-0804">Transcription</keyword>
<dbReference type="InterPro" id="IPR050109">
    <property type="entry name" value="HTH-type_TetR-like_transc_reg"/>
</dbReference>
<dbReference type="InterPro" id="IPR009057">
    <property type="entry name" value="Homeodomain-like_sf"/>
</dbReference>
<dbReference type="Proteomes" id="UP000093629">
    <property type="component" value="Unassembled WGS sequence"/>
</dbReference>
<name>A0A1A3NBX5_MYCAS</name>
<evidence type="ECO:0000256" key="4">
    <source>
        <dbReference type="PROSITE-ProRule" id="PRU00335"/>
    </source>
</evidence>
<protein>
    <submittedName>
        <fullName evidence="6">TetR family transcriptional regulator</fullName>
    </submittedName>
</protein>
<sequence>MDAALKLIAEHGVGGTSLQMIADAIGVTKAAVYHQFKTKEQIVVALTERELGGLEEALEAAEAHEDFPRARELLLGRVIDLAIERRGAASTLQFDPVIVRLLAEQDEFQQFIARLYGVLVDDTSEDARVSAAVLSGAIAVGVMHPLVADVDDDTLRSQLRRVIHRLIGATDAADEVSSGTGN</sequence>
<dbReference type="OrthoDB" id="3186364at2"/>
<dbReference type="Gene3D" id="1.10.357.10">
    <property type="entry name" value="Tetracycline Repressor, domain 2"/>
    <property type="match status" value="1"/>
</dbReference>
<comment type="caution">
    <text evidence="6">The sequence shown here is derived from an EMBL/GenBank/DDBJ whole genome shotgun (WGS) entry which is preliminary data.</text>
</comment>
<organism evidence="6 7">
    <name type="scientific">Mycobacterium asiaticum</name>
    <dbReference type="NCBI Taxonomy" id="1790"/>
    <lineage>
        <taxon>Bacteria</taxon>
        <taxon>Bacillati</taxon>
        <taxon>Actinomycetota</taxon>
        <taxon>Actinomycetes</taxon>
        <taxon>Mycobacteriales</taxon>
        <taxon>Mycobacteriaceae</taxon>
        <taxon>Mycobacterium</taxon>
    </lineage>
</organism>
<evidence type="ECO:0000259" key="5">
    <source>
        <dbReference type="PROSITE" id="PS50977"/>
    </source>
</evidence>
<accession>A0A1A3NBX5</accession>
<dbReference type="InterPro" id="IPR001647">
    <property type="entry name" value="HTH_TetR"/>
</dbReference>
<gene>
    <name evidence="6" type="ORF">A5636_02355</name>
</gene>
<feature type="DNA-binding region" description="H-T-H motif" evidence="4">
    <location>
        <begin position="17"/>
        <end position="36"/>
    </location>
</feature>